<accession>U5DDP8</accession>
<dbReference type="AlphaFoldDB" id="U5DDP8"/>
<proteinExistence type="predicted"/>
<gene>
    <name evidence="1" type="ORF">KR51_00006620</name>
</gene>
<evidence type="ECO:0000313" key="2">
    <source>
        <dbReference type="Proteomes" id="UP000016960"/>
    </source>
</evidence>
<protein>
    <submittedName>
        <fullName evidence="1">Uncharacterized protein</fullName>
    </submittedName>
</protein>
<evidence type="ECO:0000313" key="1">
    <source>
        <dbReference type="EMBL" id="ERN42633.1"/>
    </source>
</evidence>
<dbReference type="Proteomes" id="UP000016960">
    <property type="component" value="Unassembled WGS sequence"/>
</dbReference>
<dbReference type="EMBL" id="ASSJ01000014">
    <property type="protein sequence ID" value="ERN42633.1"/>
    <property type="molecule type" value="Genomic_DNA"/>
</dbReference>
<reference evidence="1 2" key="1">
    <citation type="submission" date="2013-05" db="EMBL/GenBank/DDBJ databases">
        <title>Draft genome sequence of Rubidibacter lacunae KORDI 51-2.</title>
        <authorList>
            <person name="Choi D.H."/>
            <person name="Noh J.H."/>
            <person name="Kwon K.-K."/>
            <person name="Lee J.-H."/>
            <person name="Ryu J.-Y."/>
        </authorList>
    </citation>
    <scope>NUCLEOTIDE SEQUENCE [LARGE SCALE GENOMIC DNA]</scope>
    <source>
        <strain evidence="1 2">KORDI 51-2</strain>
    </source>
</reference>
<comment type="caution">
    <text evidence="1">The sequence shown here is derived from an EMBL/GenBank/DDBJ whole genome shotgun (WGS) entry which is preliminary data.</text>
</comment>
<keyword evidence="2" id="KW-1185">Reference proteome</keyword>
<dbReference type="InParanoid" id="U5DDP8"/>
<sequence>MGGAPDFCVEHNLITYKSEVAESNHVLIEYENYSKVAPGHWRVNSYSIYEG</sequence>
<organism evidence="1 2">
    <name type="scientific">Rubidibacter lacunae KORDI 51-2</name>
    <dbReference type="NCBI Taxonomy" id="582515"/>
    <lineage>
        <taxon>Bacteria</taxon>
        <taxon>Bacillati</taxon>
        <taxon>Cyanobacteriota</taxon>
        <taxon>Cyanophyceae</taxon>
        <taxon>Oscillatoriophycideae</taxon>
        <taxon>Chroococcales</taxon>
        <taxon>Aphanothecaceae</taxon>
        <taxon>Rubidibacter</taxon>
    </lineage>
</organism>
<name>U5DDP8_9CHRO</name>